<keyword evidence="2" id="KW-1185">Reference proteome</keyword>
<protein>
    <submittedName>
        <fullName evidence="1">Uncharacterized protein</fullName>
    </submittedName>
</protein>
<accession>A0ACC0AE62</accession>
<gene>
    <name evidence="1" type="ORF">M9H77_27443</name>
</gene>
<evidence type="ECO:0000313" key="1">
    <source>
        <dbReference type="EMBL" id="KAI5658650.1"/>
    </source>
</evidence>
<dbReference type="EMBL" id="CM044706">
    <property type="protein sequence ID" value="KAI5658650.1"/>
    <property type="molecule type" value="Genomic_DNA"/>
</dbReference>
<name>A0ACC0AE62_CATRO</name>
<proteinExistence type="predicted"/>
<comment type="caution">
    <text evidence="1">The sequence shown here is derived from an EMBL/GenBank/DDBJ whole genome shotgun (WGS) entry which is preliminary data.</text>
</comment>
<dbReference type="Proteomes" id="UP001060085">
    <property type="component" value="Linkage Group LG06"/>
</dbReference>
<evidence type="ECO:0000313" key="2">
    <source>
        <dbReference type="Proteomes" id="UP001060085"/>
    </source>
</evidence>
<organism evidence="1 2">
    <name type="scientific">Catharanthus roseus</name>
    <name type="common">Madagascar periwinkle</name>
    <name type="synonym">Vinca rosea</name>
    <dbReference type="NCBI Taxonomy" id="4058"/>
    <lineage>
        <taxon>Eukaryota</taxon>
        <taxon>Viridiplantae</taxon>
        <taxon>Streptophyta</taxon>
        <taxon>Embryophyta</taxon>
        <taxon>Tracheophyta</taxon>
        <taxon>Spermatophyta</taxon>
        <taxon>Magnoliopsida</taxon>
        <taxon>eudicotyledons</taxon>
        <taxon>Gunneridae</taxon>
        <taxon>Pentapetalae</taxon>
        <taxon>asterids</taxon>
        <taxon>lamiids</taxon>
        <taxon>Gentianales</taxon>
        <taxon>Apocynaceae</taxon>
        <taxon>Rauvolfioideae</taxon>
        <taxon>Vinceae</taxon>
        <taxon>Catharanthinae</taxon>
        <taxon>Catharanthus</taxon>
    </lineage>
</organism>
<sequence>MKAKTYLIINWYQKSKTADHRPYVILAYERGVHRKFTILLRRLRRTGCREETRYNMPLLEVVGMTSTGKNFTVATAFMCNEQTTAYRWVRQQIKHLYVTSAMLTGRHIDQNVLAKLSEMVKDEEVVRRIRTSQVLHFGIKTMNRTKSEHSVLQLWLSTYHATKGRRKTNSTKRDKSYWEYVSIAHRKIGKGSGLGLGSGPCPHGRGRPPRSGRDRGRGRNSGRVVANFLFGDENQWPEIRRRISYDLHHHMNMHVQLFESLERVYELIKKRNWEEGLAPYEHWMDTPDHLYVIANTFNFCVVLIARLGSITILPFYSNIDCTAGTLFIGFISEQEHFIQLQLRDGCPLPPMQVQ</sequence>
<reference evidence="2" key="1">
    <citation type="journal article" date="2023" name="Nat. Plants">
        <title>Single-cell RNA sequencing provides a high-resolution roadmap for understanding the multicellular compartmentation of specialized metabolism.</title>
        <authorList>
            <person name="Sun S."/>
            <person name="Shen X."/>
            <person name="Li Y."/>
            <person name="Li Y."/>
            <person name="Wang S."/>
            <person name="Li R."/>
            <person name="Zhang H."/>
            <person name="Shen G."/>
            <person name="Guo B."/>
            <person name="Wei J."/>
            <person name="Xu J."/>
            <person name="St-Pierre B."/>
            <person name="Chen S."/>
            <person name="Sun C."/>
        </authorList>
    </citation>
    <scope>NUCLEOTIDE SEQUENCE [LARGE SCALE GENOMIC DNA]</scope>
</reference>